<gene>
    <name evidence="1" type="ORF">CEXT_597131</name>
</gene>
<keyword evidence="2" id="KW-1185">Reference proteome</keyword>
<evidence type="ECO:0000313" key="1">
    <source>
        <dbReference type="EMBL" id="GIY54047.1"/>
    </source>
</evidence>
<dbReference type="EMBL" id="BPLR01012462">
    <property type="protein sequence ID" value="GIY54047.1"/>
    <property type="molecule type" value="Genomic_DNA"/>
</dbReference>
<name>A0AAV4U8J4_CAEEX</name>
<accession>A0AAV4U8J4</accession>
<proteinExistence type="predicted"/>
<organism evidence="1 2">
    <name type="scientific">Caerostris extrusa</name>
    <name type="common">Bark spider</name>
    <name type="synonym">Caerostris bankana</name>
    <dbReference type="NCBI Taxonomy" id="172846"/>
    <lineage>
        <taxon>Eukaryota</taxon>
        <taxon>Metazoa</taxon>
        <taxon>Ecdysozoa</taxon>
        <taxon>Arthropoda</taxon>
        <taxon>Chelicerata</taxon>
        <taxon>Arachnida</taxon>
        <taxon>Araneae</taxon>
        <taxon>Araneomorphae</taxon>
        <taxon>Entelegynae</taxon>
        <taxon>Araneoidea</taxon>
        <taxon>Araneidae</taxon>
        <taxon>Caerostris</taxon>
    </lineage>
</organism>
<dbReference type="AlphaFoldDB" id="A0AAV4U8J4"/>
<protein>
    <submittedName>
        <fullName evidence="1">Uncharacterized protein</fullName>
    </submittedName>
</protein>
<reference evidence="1 2" key="1">
    <citation type="submission" date="2021-06" db="EMBL/GenBank/DDBJ databases">
        <title>Caerostris extrusa draft genome.</title>
        <authorList>
            <person name="Kono N."/>
            <person name="Arakawa K."/>
        </authorList>
    </citation>
    <scope>NUCLEOTIDE SEQUENCE [LARGE SCALE GENOMIC DNA]</scope>
</reference>
<dbReference type="Proteomes" id="UP001054945">
    <property type="component" value="Unassembled WGS sequence"/>
</dbReference>
<evidence type="ECO:0000313" key="2">
    <source>
        <dbReference type="Proteomes" id="UP001054945"/>
    </source>
</evidence>
<comment type="caution">
    <text evidence="1">The sequence shown here is derived from an EMBL/GenBank/DDBJ whole genome shotgun (WGS) entry which is preliminary data.</text>
</comment>
<sequence>MVHFQQRQLQSPRSYPRKSLIFVDHNRADCLATHRHQTNTTEESGPTKIPRNQFFFFSGPTHAMERCRCQAPQSIIYDEPGMKKLFQLAAEPHHNQKNRQP</sequence>